<reference evidence="1 2" key="1">
    <citation type="journal article" date="2019" name="G3 (Bethesda)">
        <title>Sequencing of a Wild Apple (Malus baccata) Genome Unravels the Differences Between Cultivated and Wild Apple Species Regarding Disease Resistance and Cold Tolerance.</title>
        <authorList>
            <person name="Chen X."/>
        </authorList>
    </citation>
    <scope>NUCLEOTIDE SEQUENCE [LARGE SCALE GENOMIC DNA]</scope>
    <source>
        <strain evidence="2">cv. Shandingzi</strain>
        <tissue evidence="1">Leaves</tissue>
    </source>
</reference>
<dbReference type="STRING" id="106549.A0A540KXC7"/>
<protein>
    <submittedName>
        <fullName evidence="1">Uncharacterized protein</fullName>
    </submittedName>
</protein>
<evidence type="ECO:0000313" key="2">
    <source>
        <dbReference type="Proteomes" id="UP000315295"/>
    </source>
</evidence>
<gene>
    <name evidence="1" type="ORF">C1H46_035698</name>
</gene>
<accession>A0A540KXC7</accession>
<name>A0A540KXC7_MALBA</name>
<proteinExistence type="predicted"/>
<dbReference type="PANTHER" id="PTHR47850">
    <property type="entry name" value="F-BOX/KELCH-REPEAT PROTEIN OR23"/>
    <property type="match status" value="1"/>
</dbReference>
<dbReference type="Proteomes" id="UP000315295">
    <property type="component" value="Unassembled WGS sequence"/>
</dbReference>
<comment type="caution">
    <text evidence="1">The sequence shown here is derived from an EMBL/GenBank/DDBJ whole genome shotgun (WGS) entry which is preliminary data.</text>
</comment>
<keyword evidence="2" id="KW-1185">Reference proteome</keyword>
<sequence length="153" mass="17191">MPCNPHVYDLCNFTSLSIGPHLYVIGASLFDTRLFPIDRPSLSLKVFRFDFSTSLLRCSRRAEALPTLQFQIREGFSSLAADLPQSVQRGWKLNELSRAAECAGFFVGDGKEREFWVMGGYGESRIISGVFPMDEHYRDAVVMELKNGNGGCR</sequence>
<dbReference type="AlphaFoldDB" id="A0A540KXC7"/>
<dbReference type="EMBL" id="VIEB01000894">
    <property type="protein sequence ID" value="TQD78739.1"/>
    <property type="molecule type" value="Genomic_DNA"/>
</dbReference>
<organism evidence="1 2">
    <name type="scientific">Malus baccata</name>
    <name type="common">Siberian crab apple</name>
    <name type="synonym">Pyrus baccata</name>
    <dbReference type="NCBI Taxonomy" id="106549"/>
    <lineage>
        <taxon>Eukaryota</taxon>
        <taxon>Viridiplantae</taxon>
        <taxon>Streptophyta</taxon>
        <taxon>Embryophyta</taxon>
        <taxon>Tracheophyta</taxon>
        <taxon>Spermatophyta</taxon>
        <taxon>Magnoliopsida</taxon>
        <taxon>eudicotyledons</taxon>
        <taxon>Gunneridae</taxon>
        <taxon>Pentapetalae</taxon>
        <taxon>rosids</taxon>
        <taxon>fabids</taxon>
        <taxon>Rosales</taxon>
        <taxon>Rosaceae</taxon>
        <taxon>Amygdaloideae</taxon>
        <taxon>Maleae</taxon>
        <taxon>Malus</taxon>
    </lineage>
</organism>
<dbReference type="PANTHER" id="PTHR47850:SF1">
    <property type="entry name" value="F-BOX_KELCH-REPEAT PROTEIN OR23"/>
    <property type="match status" value="1"/>
</dbReference>
<evidence type="ECO:0000313" key="1">
    <source>
        <dbReference type="EMBL" id="TQD78739.1"/>
    </source>
</evidence>